<evidence type="ECO:0000256" key="6">
    <source>
        <dbReference type="ARBA" id="ARBA00016939"/>
    </source>
</evidence>
<keyword evidence="12" id="KW-0560">Oxidoreductase</keyword>
<feature type="transmembrane region" description="Helical" evidence="16">
    <location>
        <begin position="393"/>
        <end position="413"/>
    </location>
</feature>
<accession>G9NR51</accession>
<keyword evidence="8 16" id="KW-0812">Transmembrane</keyword>
<dbReference type="HOGENOM" id="CLU_016265_3_1_1"/>
<evidence type="ECO:0000256" key="3">
    <source>
        <dbReference type="ARBA" id="ARBA00004991"/>
    </source>
</evidence>
<dbReference type="eggNOG" id="KOG4232">
    <property type="taxonomic scope" value="Eukaryota"/>
</dbReference>
<comment type="similarity">
    <text evidence="4">Belongs to the fatty acid desaturase type 1 family.</text>
</comment>
<dbReference type="InterPro" id="IPR005804">
    <property type="entry name" value="FA_desaturase_dom"/>
</dbReference>
<sequence length="530" mass="60572">MDRDQVLSQRAVEGMIADGDTIVIFQDHVLRLNGWLDKHPGGSLVIQHMVGRDATDEMTAYHSAATLRTMKGYRIGRKPMGPWLNKTPPVRGGVFRPYSLHTEPEIPDSSIWISEPESLSDDADNDSAAAPPTKCPVQYTDWAVQQGVDEGMRDYPSVDPAVQQGIVNRYRALHQQIRDEGLYSCRYIEYGKEMIRYTSLFIGFLTALYFEWYMTSAVMLGLFWHQIMFTAHDAGHLAITQTFTVDTLIGMFVADFCCGLSIGWWKSSHNVHHLITNQPEHDPDIQNVPLFATCPSFFRSLRSTYYNNFVFVWDAAADLIVPYQKYIYYPIMALARFNLYLLSWLHLLSGKSSSLGSTKAWWIRPTEIAFCSCYWFLFGYCLVWRALPTWTIRVAFVLVSHIVTMPLHVQITLSHWGMSTSDLGESESFAQRQLRTTMDVDCPAWLDFIHGGLQFQAVHHLFPRVPRHNLRRVQTLVKEFCQDTGVPYSILGFVDGNQKVLGRLDEVSEQLKMMLDCQKHMAETGESGLH</sequence>
<evidence type="ECO:0000313" key="19">
    <source>
        <dbReference type="Proteomes" id="UP000005426"/>
    </source>
</evidence>
<dbReference type="PANTHER" id="PTHR19353">
    <property type="entry name" value="FATTY ACID DESATURASE 2"/>
    <property type="match status" value="1"/>
</dbReference>
<dbReference type="SMART" id="SM01117">
    <property type="entry name" value="Cyt-b5"/>
    <property type="match status" value="1"/>
</dbReference>
<evidence type="ECO:0000256" key="10">
    <source>
        <dbReference type="ARBA" id="ARBA00022919"/>
    </source>
</evidence>
<evidence type="ECO:0000256" key="16">
    <source>
        <dbReference type="SAM" id="Phobius"/>
    </source>
</evidence>
<proteinExistence type="inferred from homology"/>
<evidence type="ECO:0000256" key="7">
    <source>
        <dbReference type="ARBA" id="ARBA00022617"/>
    </source>
</evidence>
<protein>
    <recommendedName>
        <fullName evidence="6">Delta 8-(E)-sphingolipid desaturase</fullName>
        <ecNumber evidence="5">1.14.19.18</ecNumber>
    </recommendedName>
</protein>
<comment type="pathway">
    <text evidence="2">Lipid metabolism; sphingolipid metabolism.</text>
</comment>
<evidence type="ECO:0000256" key="13">
    <source>
        <dbReference type="ARBA" id="ARBA00023004"/>
    </source>
</evidence>
<dbReference type="PANTHER" id="PTHR19353:SF30">
    <property type="entry name" value="DELTA 8-(E)-SPHINGOLIPID DESATURASE"/>
    <property type="match status" value="1"/>
</dbReference>
<dbReference type="EC" id="1.14.19.18" evidence="5"/>
<evidence type="ECO:0000256" key="14">
    <source>
        <dbReference type="ARBA" id="ARBA00023098"/>
    </source>
</evidence>
<name>G9NR51_HYPAI</name>
<dbReference type="Pfam" id="PF00487">
    <property type="entry name" value="FA_desaturase"/>
    <property type="match status" value="1"/>
</dbReference>
<evidence type="ECO:0000256" key="12">
    <source>
        <dbReference type="ARBA" id="ARBA00023002"/>
    </source>
</evidence>
<dbReference type="PIRSF" id="PIRSF015921">
    <property type="entry name" value="FA_sphinglp_des"/>
    <property type="match status" value="1"/>
</dbReference>
<dbReference type="UniPathway" id="UPA00222"/>
<evidence type="ECO:0000256" key="2">
    <source>
        <dbReference type="ARBA" id="ARBA00004760"/>
    </source>
</evidence>
<organism evidence="18 19">
    <name type="scientific">Hypocrea atroviridis (strain ATCC 20476 / IMI 206040)</name>
    <name type="common">Trichoderma atroviride</name>
    <dbReference type="NCBI Taxonomy" id="452589"/>
    <lineage>
        <taxon>Eukaryota</taxon>
        <taxon>Fungi</taxon>
        <taxon>Dikarya</taxon>
        <taxon>Ascomycota</taxon>
        <taxon>Pezizomycotina</taxon>
        <taxon>Sordariomycetes</taxon>
        <taxon>Hypocreomycetidae</taxon>
        <taxon>Hypocreales</taxon>
        <taxon>Hypocreaceae</taxon>
        <taxon>Trichoderma</taxon>
    </lineage>
</organism>
<gene>
    <name evidence="18" type="ORF">TRIATDRAFT_217433</name>
</gene>
<keyword evidence="7" id="KW-0349">Heme</keyword>
<dbReference type="InterPro" id="IPR036400">
    <property type="entry name" value="Cyt_B5-like_heme/steroid_sf"/>
</dbReference>
<reference evidence="18 19" key="1">
    <citation type="journal article" date="2011" name="Genome Biol.">
        <title>Comparative genome sequence analysis underscores mycoparasitism as the ancestral life style of Trichoderma.</title>
        <authorList>
            <person name="Kubicek C.P."/>
            <person name="Herrera-Estrella A."/>
            <person name="Seidl-Seiboth V."/>
            <person name="Martinez D.A."/>
            <person name="Druzhinina I.S."/>
            <person name="Thon M."/>
            <person name="Zeilinger S."/>
            <person name="Casas-Flores S."/>
            <person name="Horwitz B.A."/>
            <person name="Mukherjee P.K."/>
            <person name="Mukherjee M."/>
            <person name="Kredics L."/>
            <person name="Alcaraz L.D."/>
            <person name="Aerts A."/>
            <person name="Antal Z."/>
            <person name="Atanasova L."/>
            <person name="Cervantes-Badillo M.G."/>
            <person name="Challacombe J."/>
            <person name="Chertkov O."/>
            <person name="McCluskey K."/>
            <person name="Coulpier F."/>
            <person name="Deshpande N."/>
            <person name="von Doehren H."/>
            <person name="Ebbole D.J."/>
            <person name="Esquivel-Naranjo E.U."/>
            <person name="Fekete E."/>
            <person name="Flipphi M."/>
            <person name="Glaser F."/>
            <person name="Gomez-Rodriguez E.Y."/>
            <person name="Gruber S."/>
            <person name="Han C."/>
            <person name="Henrissat B."/>
            <person name="Hermosa R."/>
            <person name="Hernandez-Onate M."/>
            <person name="Karaffa L."/>
            <person name="Kosti I."/>
            <person name="Le Crom S."/>
            <person name="Lindquist E."/>
            <person name="Lucas S."/>
            <person name="Luebeck M."/>
            <person name="Luebeck P.S."/>
            <person name="Margeot A."/>
            <person name="Metz B."/>
            <person name="Misra M."/>
            <person name="Nevalainen H."/>
            <person name="Omann M."/>
            <person name="Packer N."/>
            <person name="Perrone G."/>
            <person name="Uresti-Rivera E.E."/>
            <person name="Salamov A."/>
            <person name="Schmoll M."/>
            <person name="Seiboth B."/>
            <person name="Shapiro H."/>
            <person name="Sukno S."/>
            <person name="Tamayo-Ramos J.A."/>
            <person name="Tisch D."/>
            <person name="Wiest A."/>
            <person name="Wilkinson H.H."/>
            <person name="Zhang M."/>
            <person name="Coutinho P.M."/>
            <person name="Kenerley C.M."/>
            <person name="Monte E."/>
            <person name="Baker S.E."/>
            <person name="Grigoriev I.V."/>
        </authorList>
    </citation>
    <scope>NUCLEOTIDE SEQUENCE [LARGE SCALE GENOMIC DNA]</scope>
    <source>
        <strain evidence="19">ATCC 20476 / IMI 206040</strain>
    </source>
</reference>
<dbReference type="OMA" id="HWGMSTS"/>
<feature type="transmembrane region" description="Helical" evidence="16">
    <location>
        <begin position="247"/>
        <end position="265"/>
    </location>
</feature>
<dbReference type="PROSITE" id="PS50255">
    <property type="entry name" value="CYTOCHROME_B5_2"/>
    <property type="match status" value="1"/>
</dbReference>
<dbReference type="GO" id="GO:0006665">
    <property type="term" value="P:sphingolipid metabolic process"/>
    <property type="evidence" value="ECO:0007669"/>
    <property type="project" value="UniProtKB-UniPathway"/>
</dbReference>
<dbReference type="Pfam" id="PF00173">
    <property type="entry name" value="Cyt-b5"/>
    <property type="match status" value="1"/>
</dbReference>
<dbReference type="GO" id="GO:0046872">
    <property type="term" value="F:metal ion binding"/>
    <property type="evidence" value="ECO:0007669"/>
    <property type="project" value="UniProtKB-KW"/>
</dbReference>
<dbReference type="STRING" id="452589.G9NR51"/>
<evidence type="ECO:0000256" key="5">
    <source>
        <dbReference type="ARBA" id="ARBA00012019"/>
    </source>
</evidence>
<keyword evidence="10" id="KW-0746">Sphingolipid metabolism</keyword>
<evidence type="ECO:0000256" key="4">
    <source>
        <dbReference type="ARBA" id="ARBA00009295"/>
    </source>
</evidence>
<evidence type="ECO:0000256" key="9">
    <source>
        <dbReference type="ARBA" id="ARBA00022723"/>
    </source>
</evidence>
<keyword evidence="14" id="KW-0443">Lipid metabolism</keyword>
<keyword evidence="11 16" id="KW-1133">Transmembrane helix</keyword>
<keyword evidence="9" id="KW-0479">Metal-binding</keyword>
<evidence type="ECO:0000256" key="15">
    <source>
        <dbReference type="ARBA" id="ARBA00023136"/>
    </source>
</evidence>
<evidence type="ECO:0000256" key="11">
    <source>
        <dbReference type="ARBA" id="ARBA00022989"/>
    </source>
</evidence>
<keyword evidence="13" id="KW-0408">Iron</keyword>
<evidence type="ECO:0000313" key="18">
    <source>
        <dbReference type="EMBL" id="EHK47020.1"/>
    </source>
</evidence>
<evidence type="ECO:0000256" key="8">
    <source>
        <dbReference type="ARBA" id="ARBA00022692"/>
    </source>
</evidence>
<dbReference type="OrthoDB" id="260091at2759"/>
<feature type="transmembrane region" description="Helical" evidence="16">
    <location>
        <begin position="368"/>
        <end position="387"/>
    </location>
</feature>
<evidence type="ECO:0000256" key="1">
    <source>
        <dbReference type="ARBA" id="ARBA00004141"/>
    </source>
</evidence>
<dbReference type="Proteomes" id="UP000005426">
    <property type="component" value="Unassembled WGS sequence"/>
</dbReference>
<dbReference type="InterPro" id="IPR001199">
    <property type="entry name" value="Cyt_B5-like_heme/steroid-bd"/>
</dbReference>
<feature type="transmembrane region" description="Helical" evidence="16">
    <location>
        <begin position="200"/>
        <end position="227"/>
    </location>
</feature>
<comment type="pathway">
    <text evidence="3">Sphingolipid metabolism.</text>
</comment>
<dbReference type="Gene3D" id="3.10.120.10">
    <property type="entry name" value="Cytochrome b5-like heme/steroid binding domain"/>
    <property type="match status" value="1"/>
</dbReference>
<feature type="transmembrane region" description="Helical" evidence="16">
    <location>
        <begin position="327"/>
        <end position="347"/>
    </location>
</feature>
<dbReference type="SUPFAM" id="SSF55856">
    <property type="entry name" value="Cytochrome b5-like heme/steroid binding domain"/>
    <property type="match status" value="1"/>
</dbReference>
<dbReference type="AlphaFoldDB" id="G9NR51"/>
<feature type="domain" description="Cytochrome b5 heme-binding" evidence="17">
    <location>
        <begin position="4"/>
        <end position="79"/>
    </location>
</feature>
<dbReference type="GO" id="GO:0016717">
    <property type="term" value="F:oxidoreductase activity, acting on paired donors, with oxidation of a pair of donors resulting in the reduction of molecular oxygen to two molecules of water"/>
    <property type="evidence" value="ECO:0007669"/>
    <property type="project" value="TreeGrafter"/>
</dbReference>
<dbReference type="CDD" id="cd03506">
    <property type="entry name" value="Delta6-FADS-like"/>
    <property type="match status" value="1"/>
</dbReference>
<evidence type="ECO:0000259" key="17">
    <source>
        <dbReference type="PROSITE" id="PS50255"/>
    </source>
</evidence>
<dbReference type="InterPro" id="IPR012171">
    <property type="entry name" value="Fatty_acid_desaturase"/>
</dbReference>
<comment type="subcellular location">
    <subcellularLocation>
        <location evidence="1">Membrane</location>
        <topology evidence="1">Multi-pass membrane protein</topology>
    </subcellularLocation>
</comment>
<keyword evidence="19" id="KW-1185">Reference proteome</keyword>
<dbReference type="GO" id="GO:0016020">
    <property type="term" value="C:membrane"/>
    <property type="evidence" value="ECO:0007669"/>
    <property type="project" value="UniProtKB-SubCell"/>
</dbReference>
<keyword evidence="15 16" id="KW-0472">Membrane</keyword>
<dbReference type="EMBL" id="ABDG02000021">
    <property type="protein sequence ID" value="EHK47020.1"/>
    <property type="molecule type" value="Genomic_DNA"/>
</dbReference>
<comment type="caution">
    <text evidence="18">The sequence shown here is derived from an EMBL/GenBank/DDBJ whole genome shotgun (WGS) entry which is preliminary data.</text>
</comment>